<feature type="region of interest" description="Disordered" evidence="1">
    <location>
        <begin position="23"/>
        <end position="54"/>
    </location>
</feature>
<keyword evidence="3" id="KW-1185">Reference proteome</keyword>
<sequence>MFGIKSKSQNLEFIMGSNKAPSWSDQWGSGGFGSDDYGDDHHNEKMDKSGSSKKMADAKAVASAGMDKAKTAALVGADKAKAAAVVSAMKVKSGTSAGLKWVKNQYQKRTSK</sequence>
<evidence type="ECO:0000313" key="3">
    <source>
        <dbReference type="Proteomes" id="UP000289738"/>
    </source>
</evidence>
<dbReference type="AlphaFoldDB" id="A0A445E151"/>
<evidence type="ECO:0000313" key="2">
    <source>
        <dbReference type="EMBL" id="RYR69130.1"/>
    </source>
</evidence>
<evidence type="ECO:0000256" key="1">
    <source>
        <dbReference type="SAM" id="MobiDB-lite"/>
    </source>
</evidence>
<reference evidence="2 3" key="1">
    <citation type="submission" date="2019-01" db="EMBL/GenBank/DDBJ databases">
        <title>Sequencing of cultivated peanut Arachis hypogaea provides insights into genome evolution and oil improvement.</title>
        <authorList>
            <person name="Chen X."/>
        </authorList>
    </citation>
    <scope>NUCLEOTIDE SEQUENCE [LARGE SCALE GENOMIC DNA]</scope>
    <source>
        <strain evidence="3">cv. Fuhuasheng</strain>
        <tissue evidence="2">Leaves</tissue>
    </source>
</reference>
<dbReference type="Proteomes" id="UP000289738">
    <property type="component" value="Chromosome A03"/>
</dbReference>
<proteinExistence type="predicted"/>
<organism evidence="2 3">
    <name type="scientific">Arachis hypogaea</name>
    <name type="common">Peanut</name>
    <dbReference type="NCBI Taxonomy" id="3818"/>
    <lineage>
        <taxon>Eukaryota</taxon>
        <taxon>Viridiplantae</taxon>
        <taxon>Streptophyta</taxon>
        <taxon>Embryophyta</taxon>
        <taxon>Tracheophyta</taxon>
        <taxon>Spermatophyta</taxon>
        <taxon>Magnoliopsida</taxon>
        <taxon>eudicotyledons</taxon>
        <taxon>Gunneridae</taxon>
        <taxon>Pentapetalae</taxon>
        <taxon>rosids</taxon>
        <taxon>fabids</taxon>
        <taxon>Fabales</taxon>
        <taxon>Fabaceae</taxon>
        <taxon>Papilionoideae</taxon>
        <taxon>50 kb inversion clade</taxon>
        <taxon>dalbergioids sensu lato</taxon>
        <taxon>Dalbergieae</taxon>
        <taxon>Pterocarpus clade</taxon>
        <taxon>Arachis</taxon>
    </lineage>
</organism>
<dbReference type="PANTHER" id="PTHR33386:SF13">
    <property type="entry name" value="EXPRESSED PROTEIN"/>
    <property type="match status" value="1"/>
</dbReference>
<dbReference type="PANTHER" id="PTHR33386">
    <property type="entry name" value="OS02G0740600 PROTEIN"/>
    <property type="match status" value="1"/>
</dbReference>
<accession>A0A445E151</accession>
<protein>
    <submittedName>
        <fullName evidence="2">Uncharacterized protein</fullName>
    </submittedName>
</protein>
<feature type="compositionally biased region" description="Basic and acidic residues" evidence="1">
    <location>
        <begin position="39"/>
        <end position="54"/>
    </location>
</feature>
<dbReference type="EMBL" id="SDMP01000003">
    <property type="protein sequence ID" value="RYR69130.1"/>
    <property type="molecule type" value="Genomic_DNA"/>
</dbReference>
<gene>
    <name evidence="2" type="ORF">Ahy_A03g015666</name>
</gene>
<name>A0A445E151_ARAHY</name>
<comment type="caution">
    <text evidence="2">The sequence shown here is derived from an EMBL/GenBank/DDBJ whole genome shotgun (WGS) entry which is preliminary data.</text>
</comment>